<protein>
    <submittedName>
        <fullName evidence="3">DUF362 domain-containing protein</fullName>
    </submittedName>
</protein>
<organism evidence="3">
    <name type="scientific">Ignisphaera aggregans</name>
    <dbReference type="NCBI Taxonomy" id="334771"/>
    <lineage>
        <taxon>Archaea</taxon>
        <taxon>Thermoproteota</taxon>
        <taxon>Thermoprotei</taxon>
        <taxon>Desulfurococcales</taxon>
        <taxon>Desulfurococcaceae</taxon>
        <taxon>Ignisphaera</taxon>
    </lineage>
</organism>
<reference evidence="3" key="1">
    <citation type="journal article" date="2020" name="mSystems">
        <title>Genome- and Community-Level Interaction Insights into Carbon Utilization and Element Cycling Functions of Hydrothermarchaeota in Hydrothermal Sediment.</title>
        <authorList>
            <person name="Zhou Z."/>
            <person name="Liu Y."/>
            <person name="Xu W."/>
            <person name="Pan J."/>
            <person name="Luo Z.H."/>
            <person name="Li M."/>
        </authorList>
    </citation>
    <scope>NUCLEOTIDE SEQUENCE [LARGE SCALE GENOMIC DNA]</scope>
    <source>
        <strain evidence="3">SpSt-637</strain>
        <strain evidence="2">SpSt-667</strain>
    </source>
</reference>
<evidence type="ECO:0000313" key="2">
    <source>
        <dbReference type="EMBL" id="HGQ36110.1"/>
    </source>
</evidence>
<dbReference type="EMBL" id="DTBD01000064">
    <property type="protein sequence ID" value="HGQ64991.1"/>
    <property type="molecule type" value="Genomic_DNA"/>
</dbReference>
<evidence type="ECO:0000313" key="3">
    <source>
        <dbReference type="EMBL" id="HGQ64991.1"/>
    </source>
</evidence>
<sequence>MSVAIVRSFNHFEGAKNALELIDEEIKVVPGIRKKFLIKPNFVSSYAHLAVTPVETVEATLSYIHSKFNVSEVIVAETPTVGSISSAIKNFGYEKLRGKYKVDFVDLEDYDYERFVLRDEHGNDFEVYISKLLLDKGFVRASICRAKTHDYTVVTLSLKNYVVGAIKKGWRHEIHRGYLTINYAIAKLATYLVPDLGVVDGVIGMEGNGPISGQAKKWGAVFASTNLVNLDAVVSYAMGFNPGDVGYLYFLAKWGYGEIDLNRVRIVGENIDNVKTSFKPHSIYKEQLSWRKNLDKISKLK</sequence>
<evidence type="ECO:0000259" key="1">
    <source>
        <dbReference type="Pfam" id="PF04015"/>
    </source>
</evidence>
<name>A0A7C4NPS6_9CREN</name>
<feature type="domain" description="DUF362" evidence="1">
    <location>
        <begin position="37"/>
        <end position="234"/>
    </location>
</feature>
<proteinExistence type="predicted"/>
<dbReference type="EMBL" id="DTCK01000034">
    <property type="protein sequence ID" value="HGQ36110.1"/>
    <property type="molecule type" value="Genomic_DNA"/>
</dbReference>
<accession>A0A7C4NPS6</accession>
<dbReference type="InterPro" id="IPR007160">
    <property type="entry name" value="DUF362"/>
</dbReference>
<comment type="caution">
    <text evidence="3">The sequence shown here is derived from an EMBL/GenBank/DDBJ whole genome shotgun (WGS) entry which is preliminary data.</text>
</comment>
<dbReference type="Pfam" id="PF04015">
    <property type="entry name" value="DUF362"/>
    <property type="match status" value="1"/>
</dbReference>
<dbReference type="AlphaFoldDB" id="A0A7C4NPS6"/>
<gene>
    <name evidence="3" type="ORF">ENU08_07085</name>
    <name evidence="2" type="ORF">ENU41_05465</name>
</gene>